<comment type="caution">
    <text evidence="8">The sequence shown here is derived from an EMBL/GenBank/DDBJ whole genome shotgun (WGS) entry which is preliminary data.</text>
</comment>
<gene>
    <name evidence="8" type="ORF">CCMP2556_LOCUS32311</name>
</gene>
<evidence type="ECO:0000256" key="6">
    <source>
        <dbReference type="SAM" id="Phobius"/>
    </source>
</evidence>
<feature type="domain" description="Ion transport" evidence="7">
    <location>
        <begin position="124"/>
        <end position="222"/>
    </location>
</feature>
<dbReference type="InterPro" id="IPR005821">
    <property type="entry name" value="Ion_trans_dom"/>
</dbReference>
<dbReference type="EMBL" id="CAXAMN010022029">
    <property type="protein sequence ID" value="CAK9065785.1"/>
    <property type="molecule type" value="Genomic_DNA"/>
</dbReference>
<feature type="region of interest" description="Disordered" evidence="5">
    <location>
        <begin position="1"/>
        <end position="20"/>
    </location>
</feature>
<keyword evidence="9" id="KW-1185">Reference proteome</keyword>
<organism evidence="8 9">
    <name type="scientific">Durusdinium trenchii</name>
    <dbReference type="NCBI Taxonomy" id="1381693"/>
    <lineage>
        <taxon>Eukaryota</taxon>
        <taxon>Sar</taxon>
        <taxon>Alveolata</taxon>
        <taxon>Dinophyceae</taxon>
        <taxon>Suessiales</taxon>
        <taxon>Symbiodiniaceae</taxon>
        <taxon>Durusdinium</taxon>
    </lineage>
</organism>
<dbReference type="Gene3D" id="1.20.120.350">
    <property type="entry name" value="Voltage-gated potassium channels. Chain C"/>
    <property type="match status" value="1"/>
</dbReference>
<comment type="subcellular location">
    <subcellularLocation>
        <location evidence="1">Membrane</location>
        <topology evidence="1">Multi-pass membrane protein</topology>
    </subcellularLocation>
</comment>
<proteinExistence type="predicted"/>
<feature type="transmembrane region" description="Helical" evidence="6">
    <location>
        <begin position="149"/>
        <end position="167"/>
    </location>
</feature>
<evidence type="ECO:0000313" key="8">
    <source>
        <dbReference type="EMBL" id="CAK9065785.1"/>
    </source>
</evidence>
<dbReference type="InterPro" id="IPR027359">
    <property type="entry name" value="Volt_channel_dom_sf"/>
</dbReference>
<evidence type="ECO:0000256" key="5">
    <source>
        <dbReference type="SAM" id="MobiDB-lite"/>
    </source>
</evidence>
<dbReference type="Proteomes" id="UP001642484">
    <property type="component" value="Unassembled WGS sequence"/>
</dbReference>
<evidence type="ECO:0000313" key="9">
    <source>
        <dbReference type="Proteomes" id="UP001642484"/>
    </source>
</evidence>
<keyword evidence="3 6" id="KW-1133">Transmembrane helix</keyword>
<protein>
    <recommendedName>
        <fullName evidence="7">Ion transport domain-containing protein</fullName>
    </recommendedName>
</protein>
<evidence type="ECO:0000256" key="1">
    <source>
        <dbReference type="ARBA" id="ARBA00004141"/>
    </source>
</evidence>
<dbReference type="Pfam" id="PF00520">
    <property type="entry name" value="Ion_trans"/>
    <property type="match status" value="1"/>
</dbReference>
<evidence type="ECO:0000256" key="2">
    <source>
        <dbReference type="ARBA" id="ARBA00022692"/>
    </source>
</evidence>
<evidence type="ECO:0000256" key="3">
    <source>
        <dbReference type="ARBA" id="ARBA00022989"/>
    </source>
</evidence>
<sequence>MDREARVQFREDDGGPAGYRKLEVLETSEDPELHRSQSEVAIQAISVEIEELRNQETDLLFQIDMVDRAFQARKSPLEEELWLTQGRIHDKEMDLWKLEHGDDTAPVNTRFAWVQSWWFSTWALCLQVILVNLIIMFLQMKNDKLLGDWSIYVDVAFLTFYCFELIVKGCCYESSLLFGHCSVVWWNWLDLVIVMSGLLELVMPLLVSGSSPIHLSGLRGLRRSAAPTGADRPGAQALAVLGAE</sequence>
<evidence type="ECO:0000256" key="4">
    <source>
        <dbReference type="ARBA" id="ARBA00023136"/>
    </source>
</evidence>
<reference evidence="8 9" key="1">
    <citation type="submission" date="2024-02" db="EMBL/GenBank/DDBJ databases">
        <authorList>
            <person name="Chen Y."/>
            <person name="Shah S."/>
            <person name="Dougan E. K."/>
            <person name="Thang M."/>
            <person name="Chan C."/>
        </authorList>
    </citation>
    <scope>NUCLEOTIDE SEQUENCE [LARGE SCALE GENOMIC DNA]</scope>
</reference>
<name>A0ABP0NPR5_9DINO</name>
<feature type="transmembrane region" description="Helical" evidence="6">
    <location>
        <begin position="187"/>
        <end position="207"/>
    </location>
</feature>
<keyword evidence="4 6" id="KW-0472">Membrane</keyword>
<feature type="compositionally biased region" description="Basic and acidic residues" evidence="5">
    <location>
        <begin position="1"/>
        <end position="13"/>
    </location>
</feature>
<accession>A0ABP0NPR5</accession>
<keyword evidence="2 6" id="KW-0812">Transmembrane</keyword>
<dbReference type="SUPFAM" id="SSF81324">
    <property type="entry name" value="Voltage-gated potassium channels"/>
    <property type="match status" value="1"/>
</dbReference>
<evidence type="ECO:0000259" key="7">
    <source>
        <dbReference type="Pfam" id="PF00520"/>
    </source>
</evidence>
<feature type="transmembrane region" description="Helical" evidence="6">
    <location>
        <begin position="117"/>
        <end position="137"/>
    </location>
</feature>